<keyword evidence="3" id="KW-0804">Transcription</keyword>
<dbReference type="AlphaFoldDB" id="A0A4R6TUP4"/>
<dbReference type="InterPro" id="IPR020449">
    <property type="entry name" value="Tscrpt_reg_AraC-type_HTH"/>
</dbReference>
<dbReference type="InterPro" id="IPR009057">
    <property type="entry name" value="Homeodomain-like_sf"/>
</dbReference>
<feature type="domain" description="HTH araC/xylS-type" evidence="4">
    <location>
        <begin position="197"/>
        <end position="296"/>
    </location>
</feature>
<dbReference type="GO" id="GO:0043565">
    <property type="term" value="F:sequence-specific DNA binding"/>
    <property type="evidence" value="ECO:0007669"/>
    <property type="project" value="InterPro"/>
</dbReference>
<gene>
    <name evidence="5" type="ORF">EV213_113103</name>
</gene>
<dbReference type="GO" id="GO:0003700">
    <property type="term" value="F:DNA-binding transcription factor activity"/>
    <property type="evidence" value="ECO:0007669"/>
    <property type="project" value="InterPro"/>
</dbReference>
<dbReference type="Gene3D" id="2.60.120.10">
    <property type="entry name" value="Jelly Rolls"/>
    <property type="match status" value="1"/>
</dbReference>
<keyword evidence="6" id="KW-1185">Reference proteome</keyword>
<keyword evidence="1" id="KW-0805">Transcription regulation</keyword>
<dbReference type="SMART" id="SM00342">
    <property type="entry name" value="HTH_ARAC"/>
    <property type="match status" value="1"/>
</dbReference>
<name>A0A4R6TUP4_9BACI</name>
<protein>
    <submittedName>
        <fullName evidence="5">AraC family transcriptional regulator</fullName>
    </submittedName>
</protein>
<dbReference type="EMBL" id="SNYJ01000013">
    <property type="protein sequence ID" value="TDQ37468.1"/>
    <property type="molecule type" value="Genomic_DNA"/>
</dbReference>
<accession>A0A4R6TUP4</accession>
<reference evidence="5 6" key="1">
    <citation type="submission" date="2019-03" db="EMBL/GenBank/DDBJ databases">
        <title>Genomic Encyclopedia of Type Strains, Phase IV (KMG-IV): sequencing the most valuable type-strain genomes for metagenomic binning, comparative biology and taxonomic classification.</title>
        <authorList>
            <person name="Goeker M."/>
        </authorList>
    </citation>
    <scope>NUCLEOTIDE SEQUENCE [LARGE SCALE GENOMIC DNA]</scope>
    <source>
        <strain evidence="5 6">DSM 28697</strain>
    </source>
</reference>
<evidence type="ECO:0000256" key="2">
    <source>
        <dbReference type="ARBA" id="ARBA00023125"/>
    </source>
</evidence>
<dbReference type="InterPro" id="IPR037923">
    <property type="entry name" value="HTH-like"/>
</dbReference>
<dbReference type="InterPro" id="IPR003313">
    <property type="entry name" value="AraC-bd"/>
</dbReference>
<dbReference type="RefSeq" id="WP_133581308.1">
    <property type="nucleotide sequence ID" value="NZ_SNYJ01000013.1"/>
</dbReference>
<dbReference type="Gene3D" id="1.10.10.60">
    <property type="entry name" value="Homeodomain-like"/>
    <property type="match status" value="2"/>
</dbReference>
<dbReference type="SUPFAM" id="SSF46689">
    <property type="entry name" value="Homeodomain-like"/>
    <property type="match status" value="1"/>
</dbReference>
<proteinExistence type="predicted"/>
<dbReference type="Proteomes" id="UP000295632">
    <property type="component" value="Unassembled WGS sequence"/>
</dbReference>
<evidence type="ECO:0000256" key="1">
    <source>
        <dbReference type="ARBA" id="ARBA00023015"/>
    </source>
</evidence>
<comment type="caution">
    <text evidence="5">The sequence shown here is derived from an EMBL/GenBank/DDBJ whole genome shotgun (WGS) entry which is preliminary data.</text>
</comment>
<evidence type="ECO:0000259" key="4">
    <source>
        <dbReference type="PROSITE" id="PS01124"/>
    </source>
</evidence>
<dbReference type="PRINTS" id="PR00032">
    <property type="entry name" value="HTHARAC"/>
</dbReference>
<dbReference type="SUPFAM" id="SSF51215">
    <property type="entry name" value="Regulatory protein AraC"/>
    <property type="match status" value="1"/>
</dbReference>
<dbReference type="PROSITE" id="PS01124">
    <property type="entry name" value="HTH_ARAC_FAMILY_2"/>
    <property type="match status" value="1"/>
</dbReference>
<evidence type="ECO:0000313" key="5">
    <source>
        <dbReference type="EMBL" id="TDQ37468.1"/>
    </source>
</evidence>
<dbReference type="InterPro" id="IPR014710">
    <property type="entry name" value="RmlC-like_jellyroll"/>
</dbReference>
<evidence type="ECO:0000313" key="6">
    <source>
        <dbReference type="Proteomes" id="UP000295632"/>
    </source>
</evidence>
<evidence type="ECO:0000256" key="3">
    <source>
        <dbReference type="ARBA" id="ARBA00023163"/>
    </source>
</evidence>
<keyword evidence="2" id="KW-0238">DNA-binding</keyword>
<dbReference type="OrthoDB" id="345425at2"/>
<organism evidence="5 6">
    <name type="scientific">Aureibacillus halotolerans</name>
    <dbReference type="NCBI Taxonomy" id="1508390"/>
    <lineage>
        <taxon>Bacteria</taxon>
        <taxon>Bacillati</taxon>
        <taxon>Bacillota</taxon>
        <taxon>Bacilli</taxon>
        <taxon>Bacillales</taxon>
        <taxon>Bacillaceae</taxon>
        <taxon>Aureibacillus</taxon>
    </lineage>
</organism>
<dbReference type="PANTHER" id="PTHR43280">
    <property type="entry name" value="ARAC-FAMILY TRANSCRIPTIONAL REGULATOR"/>
    <property type="match status" value="1"/>
</dbReference>
<dbReference type="Pfam" id="PF12833">
    <property type="entry name" value="HTH_18"/>
    <property type="match status" value="1"/>
</dbReference>
<dbReference type="InterPro" id="IPR018060">
    <property type="entry name" value="HTH_AraC"/>
</dbReference>
<sequence>MTFEGDPLDQRSIDAFRLEEYKFPNIKTSFELYGMHIRKVSAGWEYPVHEHAMYEINLVTEGAQRFYVDGELYEQKQGDMMLIRPNVRHSSEGAGEEFTYFCLHFNLEDRWFLPFFQQSNQSFYPARASLVRQIRPFLDRLMAMIKQPSHQLAIYALMFEMLGALTTALSLQDKTSAVPGHTIQLAYDIAEQLEKYILVSETLHEQTSKRKGIVTRVAEELSFSESYIQKVFRQVYHLSPRQYVSMRKLNHCKTSLQHSQMSIEELSLVMGYRDVAHFSRQFKRWSGLSPSQYREIQKSQTTYPHGP</sequence>
<dbReference type="Pfam" id="PF02311">
    <property type="entry name" value="AraC_binding"/>
    <property type="match status" value="1"/>
</dbReference>
<dbReference type="PANTHER" id="PTHR43280:SF28">
    <property type="entry name" value="HTH-TYPE TRANSCRIPTIONAL ACTIVATOR RHAS"/>
    <property type="match status" value="1"/>
</dbReference>